<evidence type="ECO:0000313" key="7">
    <source>
        <dbReference type="EMBL" id="TDC31284.1"/>
    </source>
</evidence>
<keyword evidence="8" id="KW-1185">Reference proteome</keyword>
<dbReference type="InterPro" id="IPR036259">
    <property type="entry name" value="MFS_trans_sf"/>
</dbReference>
<feature type="transmembrane region" description="Helical" evidence="6">
    <location>
        <begin position="20"/>
        <end position="41"/>
    </location>
</feature>
<keyword evidence="3 6" id="KW-0812">Transmembrane</keyword>
<keyword evidence="4 6" id="KW-1133">Transmembrane helix</keyword>
<evidence type="ECO:0000256" key="5">
    <source>
        <dbReference type="ARBA" id="ARBA00023136"/>
    </source>
</evidence>
<feature type="transmembrane region" description="Helical" evidence="6">
    <location>
        <begin position="53"/>
        <end position="72"/>
    </location>
</feature>
<sequence>MTTQSAELGVARPIPTYRLLAALHAGQYIAISFLHVALVVILRDRGASLSQLAALNLTGMVLAVKFLWAPLLDRFGARRGHFRSWLLVLQPTLALGLAALLPIDPVRQFGLLLVIVLLIVQAAAMQDVAADALSVRALRYADRGAGSGIRLGGGYLGHVVGGGLALLIYSRWGWHAAVLTVVVVTLAPLRQLVSYREQALFPAETLTTLPADSLPRARRRPLDSGAAAIELGRRGRRVRAGDADAG</sequence>
<comment type="caution">
    <text evidence="7">The sequence shown here is derived from an EMBL/GenBank/DDBJ whole genome shotgun (WGS) entry which is preliminary data.</text>
</comment>
<dbReference type="PANTHER" id="PTHR12778">
    <property type="entry name" value="SOLUTE CARRIER FAMILY 33 ACETYL-COA TRANSPORTER -RELATED"/>
    <property type="match status" value="1"/>
</dbReference>
<dbReference type="PANTHER" id="PTHR12778:SF10">
    <property type="entry name" value="MAJOR FACILITATOR SUPERFAMILY DOMAIN-CONTAINING PROTEIN 3"/>
    <property type="match status" value="1"/>
</dbReference>
<comment type="subcellular location">
    <subcellularLocation>
        <location evidence="1">Membrane</location>
        <topology evidence="1">Multi-pass membrane protein</topology>
    </subcellularLocation>
</comment>
<evidence type="ECO:0000256" key="4">
    <source>
        <dbReference type="ARBA" id="ARBA00022989"/>
    </source>
</evidence>
<dbReference type="AlphaFoldDB" id="A0A4R4Q7W1"/>
<dbReference type="InterPro" id="IPR004752">
    <property type="entry name" value="AmpG_permease/AT-1"/>
</dbReference>
<dbReference type="GO" id="GO:0022857">
    <property type="term" value="F:transmembrane transporter activity"/>
    <property type="evidence" value="ECO:0007669"/>
    <property type="project" value="InterPro"/>
</dbReference>
<dbReference type="GO" id="GO:0016020">
    <property type="term" value="C:membrane"/>
    <property type="evidence" value="ECO:0007669"/>
    <property type="project" value="UniProtKB-SubCell"/>
</dbReference>
<evidence type="ECO:0000256" key="1">
    <source>
        <dbReference type="ARBA" id="ARBA00004141"/>
    </source>
</evidence>
<protein>
    <submittedName>
        <fullName evidence="7">MFS transporter</fullName>
    </submittedName>
</protein>
<dbReference type="InterPro" id="IPR011701">
    <property type="entry name" value="MFS"/>
</dbReference>
<organism evidence="7 8">
    <name type="scientific">Kribbella albertanoniae</name>
    <dbReference type="NCBI Taxonomy" id="1266829"/>
    <lineage>
        <taxon>Bacteria</taxon>
        <taxon>Bacillati</taxon>
        <taxon>Actinomycetota</taxon>
        <taxon>Actinomycetes</taxon>
        <taxon>Propionibacteriales</taxon>
        <taxon>Kribbellaceae</taxon>
        <taxon>Kribbella</taxon>
    </lineage>
</organism>
<dbReference type="SUPFAM" id="SSF103473">
    <property type="entry name" value="MFS general substrate transporter"/>
    <property type="match status" value="1"/>
</dbReference>
<dbReference type="Pfam" id="PF07690">
    <property type="entry name" value="MFS_1"/>
    <property type="match status" value="1"/>
</dbReference>
<feature type="transmembrane region" description="Helical" evidence="6">
    <location>
        <begin position="151"/>
        <end position="168"/>
    </location>
</feature>
<dbReference type="Proteomes" id="UP000295075">
    <property type="component" value="Unassembled WGS sequence"/>
</dbReference>
<proteinExistence type="predicted"/>
<evidence type="ECO:0000313" key="8">
    <source>
        <dbReference type="Proteomes" id="UP000295075"/>
    </source>
</evidence>
<reference evidence="7 8" key="1">
    <citation type="submission" date="2019-03" db="EMBL/GenBank/DDBJ databases">
        <title>Draft genome sequences of novel Actinobacteria.</title>
        <authorList>
            <person name="Sahin N."/>
            <person name="Ay H."/>
            <person name="Saygin H."/>
        </authorList>
    </citation>
    <scope>NUCLEOTIDE SEQUENCE [LARGE SCALE GENOMIC DNA]</scope>
    <source>
        <strain evidence="7 8">JCM 30547</strain>
    </source>
</reference>
<evidence type="ECO:0000256" key="6">
    <source>
        <dbReference type="SAM" id="Phobius"/>
    </source>
</evidence>
<accession>A0A4R4Q7W1</accession>
<keyword evidence="2" id="KW-0813">Transport</keyword>
<evidence type="ECO:0000256" key="3">
    <source>
        <dbReference type="ARBA" id="ARBA00022692"/>
    </source>
</evidence>
<feature type="transmembrane region" description="Helical" evidence="6">
    <location>
        <begin position="84"/>
        <end position="103"/>
    </location>
</feature>
<keyword evidence="5 6" id="KW-0472">Membrane</keyword>
<dbReference type="OrthoDB" id="9787815at2"/>
<dbReference type="EMBL" id="SMKA01000035">
    <property type="protein sequence ID" value="TDC31284.1"/>
    <property type="molecule type" value="Genomic_DNA"/>
</dbReference>
<dbReference type="RefSeq" id="WP_132405645.1">
    <property type="nucleotide sequence ID" value="NZ_SMKA01000035.1"/>
</dbReference>
<gene>
    <name evidence="7" type="ORF">E1261_11435</name>
</gene>
<evidence type="ECO:0000256" key="2">
    <source>
        <dbReference type="ARBA" id="ARBA00022448"/>
    </source>
</evidence>
<feature type="transmembrane region" description="Helical" evidence="6">
    <location>
        <begin position="174"/>
        <end position="193"/>
    </location>
</feature>
<name>A0A4R4Q7W1_9ACTN</name>
<dbReference type="Gene3D" id="1.20.1250.20">
    <property type="entry name" value="MFS general substrate transporter like domains"/>
    <property type="match status" value="1"/>
</dbReference>
<feature type="transmembrane region" description="Helical" evidence="6">
    <location>
        <begin position="109"/>
        <end position="130"/>
    </location>
</feature>